<dbReference type="PANTHER" id="PTHR37423:SF2">
    <property type="entry name" value="MEMBRANE-BOUND LYTIC MUREIN TRANSGLYCOSYLASE C"/>
    <property type="match status" value="1"/>
</dbReference>
<dbReference type="AlphaFoldDB" id="A0A1G7YFI1"/>
<dbReference type="InterPro" id="IPR023346">
    <property type="entry name" value="Lysozyme-like_dom_sf"/>
</dbReference>
<evidence type="ECO:0000259" key="5">
    <source>
        <dbReference type="Pfam" id="PF01464"/>
    </source>
</evidence>
<gene>
    <name evidence="6" type="ORF">SAMN05421742_103286</name>
</gene>
<reference evidence="7" key="1">
    <citation type="submission" date="2016-10" db="EMBL/GenBank/DDBJ databases">
        <authorList>
            <person name="Varghese N."/>
            <person name="Submissions S."/>
        </authorList>
    </citation>
    <scope>NUCLEOTIDE SEQUENCE [LARGE SCALE GENOMIC DNA]</scope>
    <source>
        <strain evidence="7">930I</strain>
    </source>
</reference>
<sequence>MVGLSCTARRGVAGLAFVLALAWGPGGANASPLTPEDRAHYTEAFRLADDNAWDAAHAEAAKGGLPLLAKVLRWRHYLEPRADVGFAEITAFLAANPEWPYPSLLRRRAEEAIRIGEDPRAVVDWFEAHPPLGTDGHIALARALDTLGEESRAAEEARAAWRTGTFGRAQERAFLAQFAEDLTPDDHIARLDHLIWSRELVSARRMLKRVPDDHRHLAHARLALADRQNGVDAAIKQVPPALRDHPGLVYERLNWRRAKGRYEAAIALLDHPAANQGDPDRWWRERAILAREALERGHITAAYRAAAEHGQESGAGFAEAEWLAGWIALRFLREPETAVGHFARMYDGVRYPISRARGAYWAGRAAEAAGDAAGAAHWYGEAAPHVTTYYGQLAIAKLGDPRSWPLPVDPLPTADDIAAVNAREATQVIRLLHALERRDEIPAFVLRLGDLAETPGQAALAATLARDNGRPDAAVALARRVVLEGTSLVESGWPVPRLDYPPAPEQALILSIIRQESNFNPEAVSRAGARGLMQLMPTTASRVAKAAGRPYDKAQLTEDPVYNVQIGAHYLASLIDDYGGSYVMAIAAYNAGPSRVARWVRDNGDPRDPDIDPIDWVEQITFKETRNYVQRVLEGLQVYRHRLGTTELALSLDSDLKRSDR</sequence>
<comment type="similarity">
    <text evidence="2">Belongs to the virb1 family.</text>
</comment>
<dbReference type="GO" id="GO:0008933">
    <property type="term" value="F:peptidoglycan lytic transglycosylase activity"/>
    <property type="evidence" value="ECO:0007669"/>
    <property type="project" value="InterPro"/>
</dbReference>
<accession>A0A1G7YFI1</accession>
<comment type="similarity">
    <text evidence="1">Belongs to the transglycosylase Slt family.</text>
</comment>
<dbReference type="Proteomes" id="UP000217076">
    <property type="component" value="Unassembled WGS sequence"/>
</dbReference>
<evidence type="ECO:0000256" key="1">
    <source>
        <dbReference type="ARBA" id="ARBA00007734"/>
    </source>
</evidence>
<evidence type="ECO:0000256" key="4">
    <source>
        <dbReference type="SAM" id="SignalP"/>
    </source>
</evidence>
<dbReference type="InterPro" id="IPR008939">
    <property type="entry name" value="Lytic_TGlycosylase_superhlx_U"/>
</dbReference>
<feature type="signal peptide" evidence="4">
    <location>
        <begin position="1"/>
        <end position="30"/>
    </location>
</feature>
<proteinExistence type="inferred from homology"/>
<dbReference type="GO" id="GO:0016020">
    <property type="term" value="C:membrane"/>
    <property type="evidence" value="ECO:0007669"/>
    <property type="project" value="InterPro"/>
</dbReference>
<dbReference type="SUPFAM" id="SSF53955">
    <property type="entry name" value="Lysozyme-like"/>
    <property type="match status" value="1"/>
</dbReference>
<dbReference type="SUPFAM" id="SSF48435">
    <property type="entry name" value="Bacterial muramidases"/>
    <property type="match status" value="1"/>
</dbReference>
<dbReference type="GO" id="GO:0004553">
    <property type="term" value="F:hydrolase activity, hydrolyzing O-glycosyl compounds"/>
    <property type="evidence" value="ECO:0007669"/>
    <property type="project" value="InterPro"/>
</dbReference>
<organism evidence="6 7">
    <name type="scientific">Roseospirillum parvum</name>
    <dbReference type="NCBI Taxonomy" id="83401"/>
    <lineage>
        <taxon>Bacteria</taxon>
        <taxon>Pseudomonadati</taxon>
        <taxon>Pseudomonadota</taxon>
        <taxon>Alphaproteobacteria</taxon>
        <taxon>Rhodospirillales</taxon>
        <taxon>Rhodospirillaceae</taxon>
        <taxon>Roseospirillum</taxon>
    </lineage>
</organism>
<dbReference type="GO" id="GO:0042597">
    <property type="term" value="C:periplasmic space"/>
    <property type="evidence" value="ECO:0007669"/>
    <property type="project" value="InterPro"/>
</dbReference>
<dbReference type="GO" id="GO:0000270">
    <property type="term" value="P:peptidoglycan metabolic process"/>
    <property type="evidence" value="ECO:0007669"/>
    <property type="project" value="InterPro"/>
</dbReference>
<dbReference type="Pfam" id="PF01464">
    <property type="entry name" value="SLT"/>
    <property type="match status" value="1"/>
</dbReference>
<dbReference type="PROSITE" id="PS00922">
    <property type="entry name" value="TRANSGLYCOSYLASE"/>
    <property type="match status" value="1"/>
</dbReference>
<dbReference type="Gene3D" id="1.10.530.10">
    <property type="match status" value="1"/>
</dbReference>
<dbReference type="STRING" id="83401.SAMN05421742_103286"/>
<keyword evidence="3 4" id="KW-0732">Signal</keyword>
<evidence type="ECO:0000256" key="3">
    <source>
        <dbReference type="ARBA" id="ARBA00022729"/>
    </source>
</evidence>
<dbReference type="InterPro" id="IPR000189">
    <property type="entry name" value="Transglyc_AS"/>
</dbReference>
<name>A0A1G7YFI1_9PROT</name>
<protein>
    <submittedName>
        <fullName evidence="6">Soluble lytic murein transglycosylase</fullName>
    </submittedName>
</protein>
<evidence type="ECO:0000313" key="6">
    <source>
        <dbReference type="EMBL" id="SDG95085.1"/>
    </source>
</evidence>
<evidence type="ECO:0000313" key="7">
    <source>
        <dbReference type="Proteomes" id="UP000217076"/>
    </source>
</evidence>
<dbReference type="CDD" id="cd13401">
    <property type="entry name" value="Slt70-like"/>
    <property type="match status" value="1"/>
</dbReference>
<keyword evidence="7" id="KW-1185">Reference proteome</keyword>
<dbReference type="EMBL" id="FNCV01000003">
    <property type="protein sequence ID" value="SDG95085.1"/>
    <property type="molecule type" value="Genomic_DNA"/>
</dbReference>
<dbReference type="Gene3D" id="1.25.20.10">
    <property type="entry name" value="Bacterial muramidases"/>
    <property type="match status" value="1"/>
</dbReference>
<feature type="domain" description="Transglycosylase SLT" evidence="5">
    <location>
        <begin position="505"/>
        <end position="606"/>
    </location>
</feature>
<dbReference type="PANTHER" id="PTHR37423">
    <property type="entry name" value="SOLUBLE LYTIC MUREIN TRANSGLYCOSYLASE-RELATED"/>
    <property type="match status" value="1"/>
</dbReference>
<feature type="chain" id="PRO_5011597518" evidence="4">
    <location>
        <begin position="31"/>
        <end position="661"/>
    </location>
</feature>
<dbReference type="InterPro" id="IPR008258">
    <property type="entry name" value="Transglycosylase_SLT_dom_1"/>
</dbReference>
<evidence type="ECO:0000256" key="2">
    <source>
        <dbReference type="ARBA" id="ARBA00009387"/>
    </source>
</evidence>